<evidence type="ECO:0000313" key="1">
    <source>
        <dbReference type="EMBL" id="KAF3443644.1"/>
    </source>
</evidence>
<proteinExistence type="predicted"/>
<evidence type="ECO:0008006" key="3">
    <source>
        <dbReference type="Google" id="ProtNLM"/>
    </source>
</evidence>
<keyword evidence="2" id="KW-1185">Reference proteome</keyword>
<reference evidence="1" key="1">
    <citation type="submission" date="2020-03" db="EMBL/GenBank/DDBJ databases">
        <title>A high-quality chromosome-level genome assembly of a woody plant with both climbing and erect habits, Rhamnella rubrinervis.</title>
        <authorList>
            <person name="Lu Z."/>
            <person name="Yang Y."/>
            <person name="Zhu X."/>
            <person name="Sun Y."/>
        </authorList>
    </citation>
    <scope>NUCLEOTIDE SEQUENCE</scope>
    <source>
        <strain evidence="1">BYM</strain>
        <tissue evidence="1">Leaf</tissue>
    </source>
</reference>
<dbReference type="EMBL" id="VOIH02000006">
    <property type="protein sequence ID" value="KAF3443644.1"/>
    <property type="molecule type" value="Genomic_DNA"/>
</dbReference>
<protein>
    <recommendedName>
        <fullName evidence="3">Retrotransposon gag domain-containing protein</fullName>
    </recommendedName>
</protein>
<dbReference type="OrthoDB" id="1305902at2759"/>
<gene>
    <name evidence="1" type="ORF">FNV43_RR13334</name>
</gene>
<comment type="caution">
    <text evidence="1">The sequence shown here is derived from an EMBL/GenBank/DDBJ whole genome shotgun (WGS) entry which is preliminary data.</text>
</comment>
<name>A0A8K0ME18_9ROSA</name>
<evidence type="ECO:0000313" key="2">
    <source>
        <dbReference type="Proteomes" id="UP000796880"/>
    </source>
</evidence>
<dbReference type="PANTHER" id="PTHR33223:SF3">
    <property type="match status" value="1"/>
</dbReference>
<accession>A0A8K0ME18</accession>
<organism evidence="1 2">
    <name type="scientific">Rhamnella rubrinervis</name>
    <dbReference type="NCBI Taxonomy" id="2594499"/>
    <lineage>
        <taxon>Eukaryota</taxon>
        <taxon>Viridiplantae</taxon>
        <taxon>Streptophyta</taxon>
        <taxon>Embryophyta</taxon>
        <taxon>Tracheophyta</taxon>
        <taxon>Spermatophyta</taxon>
        <taxon>Magnoliopsida</taxon>
        <taxon>eudicotyledons</taxon>
        <taxon>Gunneridae</taxon>
        <taxon>Pentapetalae</taxon>
        <taxon>rosids</taxon>
        <taxon>fabids</taxon>
        <taxon>Rosales</taxon>
        <taxon>Rhamnaceae</taxon>
        <taxon>rhamnoid group</taxon>
        <taxon>Rhamneae</taxon>
        <taxon>Rhamnella</taxon>
    </lineage>
</organism>
<dbReference type="PANTHER" id="PTHR33223">
    <property type="entry name" value="CCHC-TYPE DOMAIN-CONTAINING PROTEIN"/>
    <property type="match status" value="1"/>
</dbReference>
<dbReference type="Proteomes" id="UP000796880">
    <property type="component" value="Unassembled WGS sequence"/>
</dbReference>
<sequence>MKEFVIDEVQCQASDIGPDILPGGGPESMSPVHVRRIDRFMTLSNNQEELQYDPEIEKTARRLRKETFRQIAASLPSTSLQHWVQSRESDLKDEPKLVTNMNNNRSLKELAAPDLNSQPLCIKFPDFTAAFELKSGLIHLLPTFRSLAGEDPHKHLKEFHVVCSTMKPQGITEDQIKLRAFPFSLADSAKDWLYTCLPNQSIRLTNMDRSMVNAASGGALVDKTPDKARRIISTMAANSQQFGTRVTTSLKTVHEDKLKFKPSRRVVFV</sequence>
<dbReference type="AlphaFoldDB" id="A0A8K0ME18"/>